<sequence>MLFLITIFCFGDGLSGDIVCGGNKFILFDGGWLLLVSMGLVVER</sequence>
<gene>
    <name evidence="1" type="ORF">SALWKB29_2037</name>
</gene>
<name>A0A836MNA6_9NEIS</name>
<comment type="caution">
    <text evidence="1">The sequence shown here is derived from an EMBL/GenBank/DDBJ whole genome shotgun (WGS) entry which is preliminary data.</text>
</comment>
<keyword evidence="2" id="KW-1185">Reference proteome</keyword>
<proteinExistence type="predicted"/>
<evidence type="ECO:0000313" key="1">
    <source>
        <dbReference type="EMBL" id="KDN13966.1"/>
    </source>
</evidence>
<dbReference type="EMBL" id="JFZV01000014">
    <property type="protein sequence ID" value="KDN13966.1"/>
    <property type="molecule type" value="Genomic_DNA"/>
</dbReference>
<accession>A0A836MNA6</accession>
<dbReference type="AlphaFoldDB" id="A0A836MNA6"/>
<protein>
    <submittedName>
        <fullName evidence="1">Uncharacterized protein</fullName>
    </submittedName>
</protein>
<organism evidence="1 2">
    <name type="scientific">Snodgrassella communis</name>
    <dbReference type="NCBI Taxonomy" id="2946699"/>
    <lineage>
        <taxon>Bacteria</taxon>
        <taxon>Pseudomonadati</taxon>
        <taxon>Pseudomonadota</taxon>
        <taxon>Betaproteobacteria</taxon>
        <taxon>Neisseriales</taxon>
        <taxon>Neisseriaceae</taxon>
        <taxon>Snodgrassella</taxon>
    </lineage>
</organism>
<dbReference type="Proteomes" id="UP000027170">
    <property type="component" value="Unassembled WGS sequence"/>
</dbReference>
<evidence type="ECO:0000313" key="2">
    <source>
        <dbReference type="Proteomes" id="UP000027170"/>
    </source>
</evidence>
<reference evidence="1 2" key="1">
    <citation type="submission" date="2014-03" db="EMBL/GenBank/DDBJ databases">
        <title>The genomes of two eusocial bee gut symbionts.</title>
        <authorList>
            <person name="Kwong W.K."/>
            <person name="Engel P."/>
            <person name="Koch H."/>
            <person name="Moran N.A."/>
        </authorList>
    </citation>
    <scope>NUCLEOTIDE SEQUENCE [LARGE SCALE GENOMIC DNA]</scope>
    <source>
        <strain evidence="2">wkB29</strain>
    </source>
</reference>